<dbReference type="InterPro" id="IPR000873">
    <property type="entry name" value="AMP-dep_synth/lig_dom"/>
</dbReference>
<organism evidence="5 6">
    <name type="scientific">Bdellovibrio bacteriovorus (strain ATCC 15356 / DSM 50701 / NCIMB 9529 / HD100)</name>
    <dbReference type="NCBI Taxonomy" id="264462"/>
    <lineage>
        <taxon>Bacteria</taxon>
        <taxon>Pseudomonadati</taxon>
        <taxon>Bdellovibrionota</taxon>
        <taxon>Bdellovibrionia</taxon>
        <taxon>Bdellovibrionales</taxon>
        <taxon>Pseudobdellovibrionaceae</taxon>
        <taxon>Bdellovibrio</taxon>
    </lineage>
</organism>
<dbReference type="KEGG" id="bba:Bd3151"/>
<dbReference type="PANTHER" id="PTHR43201">
    <property type="entry name" value="ACYL-COA SYNTHETASE"/>
    <property type="match status" value="1"/>
</dbReference>
<feature type="domain" description="AMP-dependent synthetase/ligase" evidence="3">
    <location>
        <begin position="260"/>
        <end position="651"/>
    </location>
</feature>
<gene>
    <name evidence="5" type="ordered locus">Bd3151</name>
</gene>
<evidence type="ECO:0000259" key="4">
    <source>
        <dbReference type="Pfam" id="PF00561"/>
    </source>
</evidence>
<dbReference type="eggNOG" id="COG0318">
    <property type="taxonomic scope" value="Bacteria"/>
</dbReference>
<comment type="similarity">
    <text evidence="1">Belongs to the ATP-dependent AMP-binding enzyme family.</text>
</comment>
<dbReference type="InterPro" id="IPR000073">
    <property type="entry name" value="AB_hydrolase_1"/>
</dbReference>
<dbReference type="GO" id="GO:0006631">
    <property type="term" value="P:fatty acid metabolic process"/>
    <property type="evidence" value="ECO:0007669"/>
    <property type="project" value="TreeGrafter"/>
</dbReference>
<dbReference type="GeneID" id="93013997"/>
<evidence type="ECO:0000256" key="2">
    <source>
        <dbReference type="ARBA" id="ARBA00022598"/>
    </source>
</evidence>
<dbReference type="ESTHER" id="bdeba-q6mik4">
    <property type="family name" value="6_AlphaBeta_hydrolase"/>
</dbReference>
<dbReference type="Proteomes" id="UP000008080">
    <property type="component" value="Chromosome"/>
</dbReference>
<dbReference type="Pfam" id="PF00561">
    <property type="entry name" value="Abhydrolase_1"/>
    <property type="match status" value="1"/>
</dbReference>
<feature type="domain" description="AB hydrolase-1" evidence="4">
    <location>
        <begin position="23"/>
        <end position="216"/>
    </location>
</feature>
<proteinExistence type="inferred from homology"/>
<dbReference type="SUPFAM" id="SSF53474">
    <property type="entry name" value="alpha/beta-Hydrolases"/>
    <property type="match status" value="1"/>
</dbReference>
<dbReference type="eggNOG" id="COG2267">
    <property type="taxonomic scope" value="Bacteria"/>
</dbReference>
<dbReference type="AlphaFoldDB" id="Q6MIK4"/>
<keyword evidence="2 5" id="KW-0436">Ligase</keyword>
<dbReference type="Pfam" id="PF00501">
    <property type="entry name" value="AMP-binding"/>
    <property type="match status" value="1"/>
</dbReference>
<accession>Q6MIK4</accession>
<evidence type="ECO:0000256" key="1">
    <source>
        <dbReference type="ARBA" id="ARBA00006432"/>
    </source>
</evidence>
<dbReference type="InterPro" id="IPR042099">
    <property type="entry name" value="ANL_N_sf"/>
</dbReference>
<dbReference type="InterPro" id="IPR020845">
    <property type="entry name" value="AMP-binding_CS"/>
</dbReference>
<dbReference type="EMBL" id="BX842654">
    <property type="protein sequence ID" value="CAE80909.1"/>
    <property type="molecule type" value="Genomic_DNA"/>
</dbReference>
<dbReference type="RefSeq" id="WP_011165513.1">
    <property type="nucleotide sequence ID" value="NC_005363.1"/>
</dbReference>
<dbReference type="Gene3D" id="3.40.50.1820">
    <property type="entry name" value="alpha/beta hydrolase"/>
    <property type="match status" value="1"/>
</dbReference>
<evidence type="ECO:0000313" key="6">
    <source>
        <dbReference type="Proteomes" id="UP000008080"/>
    </source>
</evidence>
<reference evidence="5 6" key="1">
    <citation type="journal article" date="2004" name="Science">
        <title>A predator unmasked: life cycle of Bdellovibrio bacteriovorus from a genomic perspective.</title>
        <authorList>
            <person name="Rendulic S."/>
            <person name="Jagtap P."/>
            <person name="Rosinus A."/>
            <person name="Eppinger M."/>
            <person name="Baar C."/>
            <person name="Lanz C."/>
            <person name="Keller H."/>
            <person name="Lambert C."/>
            <person name="Evans K.J."/>
            <person name="Goesmann A."/>
            <person name="Meyer F."/>
            <person name="Sockett R.E."/>
            <person name="Schuster S.C."/>
        </authorList>
    </citation>
    <scope>NUCLEOTIDE SEQUENCE [LARGE SCALE GENOMIC DNA]</scope>
    <source>
        <strain evidence="6">ATCC 15356 / DSM 50701 / NCIMB 9529 / HD100</strain>
    </source>
</reference>
<dbReference type="STRING" id="264462.Bd3151"/>
<dbReference type="HOGENOM" id="CLU_000022_59_12_7"/>
<protein>
    <submittedName>
        <fullName evidence="5">AMP-ligase</fullName>
    </submittedName>
</protein>
<dbReference type="PROSITE" id="PS00455">
    <property type="entry name" value="AMP_BINDING"/>
    <property type="match status" value="1"/>
</dbReference>
<evidence type="ECO:0000259" key="3">
    <source>
        <dbReference type="Pfam" id="PF00501"/>
    </source>
</evidence>
<dbReference type="PANTHER" id="PTHR43201:SF5">
    <property type="entry name" value="MEDIUM-CHAIN ACYL-COA LIGASE ACSF2, MITOCHONDRIAL"/>
    <property type="match status" value="1"/>
</dbReference>
<dbReference type="SUPFAM" id="SSF56801">
    <property type="entry name" value="Acetyl-CoA synthetase-like"/>
    <property type="match status" value="1"/>
</dbReference>
<evidence type="ECO:0000313" key="5">
    <source>
        <dbReference type="EMBL" id="CAE80909.1"/>
    </source>
</evidence>
<sequence>MKTIIALHGNPGHPEDWSLLQKSLDPNAYRLLAVEADSEEWIRLLTQDKSKKILLGHSWGGYRILKSLPKYQDYVEQVVLVTPYIKPERPLSAVAKGLLQLPILGDKLIQSSHTKSKDGFFADLIHPLKADALPYLAKVQERLQDWKLWQKTVANKMKMEAQPWSSGDVCKVPVTVIYGRQDKISQDYAQNEIVSKYPSHKIVHVDNAGHGLLWSHVQDILKVLTTEASSNASDSDSKIGYYPGEDGRNNVITYMEKHLSEFPERVALRWANPQALAQWNGDPKTPIKHDEITYRHFAARINSFARGLMDIGIKKGDRVIIFLPMSLDMYTAMFAVQRIGAIAVFLDSWARSHHLGASAECVGPKAMISFKMAFDLVEQVPEFKSMPIRVLYGPGDKFTHKFEELLKADPSPIEPVESEFTALITFTTGSTGKPKGANRTHRFLSAQHHALSHVIPYTEKDKDMPAFPIFSLNNLASGVTTILPALNLAAPAAHDSALLACQILHENINCTTLSPSMLVGVAKFCKENNIQLTGLRRVVTGGAPISKDDVKAFYEIAPQTDLWILYGSTEAEPMAHIEGRDMLKESNITDPEIIEEGVNVGHISEDIDYRFIRIKDGPIELKDSPWSQIEVANGEVGEFICTGDHVCRDYYNNPEAFKTTKIMDEKNRVWHRTGDLAYIDPDKNLWIVGRVNNAIERAGKYYFPVRAEVLLKRMDFTYRCAFLGMDDAKLGQATYAVVELKEGIDAATFDFATAKKEIQRVFEKNKIPVDEIKFVNKVPMDPRHHSKVEYKVLRDQLKEPGVVIG</sequence>
<name>Q6MIK4_BDEBA</name>
<dbReference type="InterPro" id="IPR029058">
    <property type="entry name" value="AB_hydrolase_fold"/>
</dbReference>
<keyword evidence="6" id="KW-1185">Reference proteome</keyword>
<dbReference type="Gene3D" id="3.40.50.12780">
    <property type="entry name" value="N-terminal domain of ligase-like"/>
    <property type="match status" value="1"/>
</dbReference>
<dbReference type="GO" id="GO:0031956">
    <property type="term" value="F:medium-chain fatty acid-CoA ligase activity"/>
    <property type="evidence" value="ECO:0007669"/>
    <property type="project" value="TreeGrafter"/>
</dbReference>